<evidence type="ECO:0000313" key="3">
    <source>
        <dbReference type="Proteomes" id="UP000499080"/>
    </source>
</evidence>
<accession>A0A4Y2B983</accession>
<reference evidence="2 3" key="1">
    <citation type="journal article" date="2019" name="Sci. Rep.">
        <title>Orb-weaving spider Araneus ventricosus genome elucidates the spidroin gene catalogue.</title>
        <authorList>
            <person name="Kono N."/>
            <person name="Nakamura H."/>
            <person name="Ohtoshi R."/>
            <person name="Moran D.A.P."/>
            <person name="Shinohara A."/>
            <person name="Yoshida Y."/>
            <person name="Fujiwara M."/>
            <person name="Mori M."/>
            <person name="Tomita M."/>
            <person name="Arakawa K."/>
        </authorList>
    </citation>
    <scope>NUCLEOTIDE SEQUENCE [LARGE SCALE GENOMIC DNA]</scope>
</reference>
<keyword evidence="3" id="KW-1185">Reference proteome</keyword>
<dbReference type="Proteomes" id="UP000499080">
    <property type="component" value="Unassembled WGS sequence"/>
</dbReference>
<dbReference type="OrthoDB" id="6464868at2759"/>
<gene>
    <name evidence="2" type="ORF">AVEN_158910_1</name>
</gene>
<dbReference type="EMBL" id="BGPR01000062">
    <property type="protein sequence ID" value="GBL88780.1"/>
    <property type="molecule type" value="Genomic_DNA"/>
</dbReference>
<protein>
    <submittedName>
        <fullName evidence="2">Uncharacterized protein</fullName>
    </submittedName>
</protein>
<dbReference type="AlphaFoldDB" id="A0A4Y2B983"/>
<comment type="caution">
    <text evidence="2">The sequence shown here is derived from an EMBL/GenBank/DDBJ whole genome shotgun (WGS) entry which is preliminary data.</text>
</comment>
<feature type="compositionally biased region" description="Polar residues" evidence="1">
    <location>
        <begin position="74"/>
        <end position="83"/>
    </location>
</feature>
<evidence type="ECO:0000313" key="2">
    <source>
        <dbReference type="EMBL" id="GBL88780.1"/>
    </source>
</evidence>
<evidence type="ECO:0000256" key="1">
    <source>
        <dbReference type="SAM" id="MobiDB-lite"/>
    </source>
</evidence>
<organism evidence="2 3">
    <name type="scientific">Araneus ventricosus</name>
    <name type="common">Orbweaver spider</name>
    <name type="synonym">Epeira ventricosa</name>
    <dbReference type="NCBI Taxonomy" id="182803"/>
    <lineage>
        <taxon>Eukaryota</taxon>
        <taxon>Metazoa</taxon>
        <taxon>Ecdysozoa</taxon>
        <taxon>Arthropoda</taxon>
        <taxon>Chelicerata</taxon>
        <taxon>Arachnida</taxon>
        <taxon>Araneae</taxon>
        <taxon>Araneomorphae</taxon>
        <taxon>Entelegynae</taxon>
        <taxon>Araneoidea</taxon>
        <taxon>Araneidae</taxon>
        <taxon>Araneus</taxon>
    </lineage>
</organism>
<proteinExistence type="predicted"/>
<name>A0A4Y2B983_ARAVE</name>
<sequence>MKPENAMNRFKGAGFYPLNRKAIEHCILTTEKKNNQEYTKIDSSTSIASSEVVTLNSPLNDLKKAILQTFSPTPSVNTVSATENSKKKRKRVQSKSGEVLTNKTVLERLVVEERDRKKKFSQANIEKETDNVKVDFKEIKQGSWVEVQYQTKSQSSKFIGQVIEINEFYHRKYLTKSPFGDY</sequence>
<feature type="region of interest" description="Disordered" evidence="1">
    <location>
        <begin position="74"/>
        <end position="97"/>
    </location>
</feature>